<keyword evidence="1" id="KW-0812">Transmembrane</keyword>
<comment type="caution">
    <text evidence="3">The sequence shown here is derived from an EMBL/GenBank/DDBJ whole genome shotgun (WGS) entry which is preliminary data.</text>
</comment>
<keyword evidence="1" id="KW-0472">Membrane</keyword>
<proteinExistence type="predicted"/>
<dbReference type="PROSITE" id="PS51257">
    <property type="entry name" value="PROKAR_LIPOPROTEIN"/>
    <property type="match status" value="1"/>
</dbReference>
<gene>
    <name evidence="3" type="ORF">GCM10009422_18270</name>
</gene>
<organism evidence="3 4">
    <name type="scientific">Brevundimonas kwangchunensis</name>
    <dbReference type="NCBI Taxonomy" id="322163"/>
    <lineage>
        <taxon>Bacteria</taxon>
        <taxon>Pseudomonadati</taxon>
        <taxon>Pseudomonadota</taxon>
        <taxon>Alphaproteobacteria</taxon>
        <taxon>Caulobacterales</taxon>
        <taxon>Caulobacteraceae</taxon>
        <taxon>Brevundimonas</taxon>
    </lineage>
</organism>
<protein>
    <submittedName>
        <fullName evidence="3">Uncharacterized protein</fullName>
    </submittedName>
</protein>
<feature type="signal peptide" evidence="2">
    <location>
        <begin position="1"/>
        <end position="23"/>
    </location>
</feature>
<feature type="chain" id="PRO_5045902338" evidence="2">
    <location>
        <begin position="24"/>
        <end position="211"/>
    </location>
</feature>
<dbReference type="RefSeq" id="WP_343792969.1">
    <property type="nucleotide sequence ID" value="NZ_BAAAGA010000005.1"/>
</dbReference>
<keyword evidence="2" id="KW-0732">Signal</keyword>
<feature type="transmembrane region" description="Helical" evidence="1">
    <location>
        <begin position="174"/>
        <end position="194"/>
    </location>
</feature>
<evidence type="ECO:0000256" key="2">
    <source>
        <dbReference type="SAM" id="SignalP"/>
    </source>
</evidence>
<name>A0ABP3S0I2_9CAUL</name>
<evidence type="ECO:0000313" key="4">
    <source>
        <dbReference type="Proteomes" id="UP001501352"/>
    </source>
</evidence>
<dbReference type="Proteomes" id="UP001501352">
    <property type="component" value="Unassembled WGS sequence"/>
</dbReference>
<evidence type="ECO:0000313" key="3">
    <source>
        <dbReference type="EMBL" id="GAA0622645.1"/>
    </source>
</evidence>
<keyword evidence="1" id="KW-1133">Transmembrane helix</keyword>
<keyword evidence="4" id="KW-1185">Reference proteome</keyword>
<evidence type="ECO:0000256" key="1">
    <source>
        <dbReference type="SAM" id="Phobius"/>
    </source>
</evidence>
<reference evidence="4" key="1">
    <citation type="journal article" date="2019" name="Int. J. Syst. Evol. Microbiol.">
        <title>The Global Catalogue of Microorganisms (GCM) 10K type strain sequencing project: providing services to taxonomists for standard genome sequencing and annotation.</title>
        <authorList>
            <consortium name="The Broad Institute Genomics Platform"/>
            <consortium name="The Broad Institute Genome Sequencing Center for Infectious Disease"/>
            <person name="Wu L."/>
            <person name="Ma J."/>
        </authorList>
    </citation>
    <scope>NUCLEOTIDE SEQUENCE [LARGE SCALE GENOMIC DNA]</scope>
    <source>
        <strain evidence="4">JCM 12928</strain>
    </source>
</reference>
<accession>A0ABP3S0I2</accession>
<dbReference type="EMBL" id="BAAAGA010000005">
    <property type="protein sequence ID" value="GAA0622645.1"/>
    <property type="molecule type" value="Genomic_DNA"/>
</dbReference>
<sequence length="211" mass="23748">MLRALRIFVVLSLFWLPASLSQACELAVPRNPGETEAHAYERLFRADQDRYWAEADTVFVGKIVGKYWRGRHIQVEVLPRASFKGDAGSGVVTYELSERQGIEMQCGQAAYPEFDRAGLFYASGEDGRLTVLRMLGPNHIRNDSLRAQTIHQLSPLELTDWKTENPTPSRGPLIFAYLFAFCTFIAGLALGRFWRHGNKRAALQANDTGDL</sequence>